<dbReference type="Gene3D" id="3.40.50.1110">
    <property type="entry name" value="SGNH hydrolase"/>
    <property type="match status" value="1"/>
</dbReference>
<protein>
    <recommendedName>
        <fullName evidence="3">SGNH hydrolase-type esterase domain-containing protein</fullName>
    </recommendedName>
</protein>
<reference evidence="2" key="1">
    <citation type="submission" date="2014-06" db="EMBL/GenBank/DDBJ databases">
        <authorList>
            <person name="Winans N.J."/>
            <person name="Newell P.D."/>
            <person name="Douglas A.E."/>
        </authorList>
    </citation>
    <scope>NUCLEOTIDE SEQUENCE [LARGE SCALE GENOMIC DNA]</scope>
    <source>
        <strain evidence="2">DmL_052</strain>
    </source>
</reference>
<dbReference type="EMBL" id="JOPB01000046">
    <property type="protein sequence ID" value="OUI77605.1"/>
    <property type="molecule type" value="Genomic_DNA"/>
</dbReference>
<comment type="caution">
    <text evidence="1">The sequence shown here is derived from an EMBL/GenBank/DDBJ whole genome shotgun (WGS) entry which is preliminary data.</text>
</comment>
<proteinExistence type="predicted"/>
<evidence type="ECO:0008006" key="3">
    <source>
        <dbReference type="Google" id="ProtNLM"/>
    </source>
</evidence>
<dbReference type="SUPFAM" id="SSF52266">
    <property type="entry name" value="SGNH hydrolase"/>
    <property type="match status" value="1"/>
</dbReference>
<dbReference type="Proteomes" id="UP000194946">
    <property type="component" value="Unassembled WGS sequence"/>
</dbReference>
<organism evidence="1 2">
    <name type="scientific">Commensalibacter intestini</name>
    <dbReference type="NCBI Taxonomy" id="479936"/>
    <lineage>
        <taxon>Bacteria</taxon>
        <taxon>Pseudomonadati</taxon>
        <taxon>Pseudomonadota</taxon>
        <taxon>Alphaproteobacteria</taxon>
        <taxon>Acetobacterales</taxon>
        <taxon>Acetobacteraceae</taxon>
    </lineage>
</organism>
<dbReference type="InterPro" id="IPR036514">
    <property type="entry name" value="SGNH_hydro_sf"/>
</dbReference>
<keyword evidence="2" id="KW-1185">Reference proteome</keyword>
<dbReference type="GO" id="GO:0016788">
    <property type="term" value="F:hydrolase activity, acting on ester bonds"/>
    <property type="evidence" value="ECO:0007669"/>
    <property type="project" value="UniProtKB-ARBA"/>
</dbReference>
<evidence type="ECO:0000313" key="1">
    <source>
        <dbReference type="EMBL" id="OUI77605.1"/>
    </source>
</evidence>
<dbReference type="AlphaFoldDB" id="A0A251ZSG6"/>
<sequence length="134" mass="14779">MGINDFRGGVGIGTYDPTKAKFLPGYFADAVCTAMVNLHQQCPNARFVWVTPLGDYTNTGTFPSLGKNSNGNTVWDFADVIIKAAQFYGNEVIDTRYCFSNLTTNCFFDGLHPNALGMEKLSNFILNKIYNILG</sequence>
<evidence type="ECO:0000313" key="2">
    <source>
        <dbReference type="Proteomes" id="UP000194946"/>
    </source>
</evidence>
<gene>
    <name evidence="1" type="ORF">HK18_06585</name>
</gene>
<name>A0A251ZSG6_9PROT</name>
<accession>A0A251ZSG6</accession>